<dbReference type="KEGG" id="vde:111244807"/>
<protein>
    <submittedName>
        <fullName evidence="2">Uncharacterized protein</fullName>
    </submittedName>
</protein>
<feature type="region of interest" description="Disordered" evidence="1">
    <location>
        <begin position="103"/>
        <end position="144"/>
    </location>
</feature>
<dbReference type="Proteomes" id="UP000594260">
    <property type="component" value="Unplaced"/>
</dbReference>
<dbReference type="GeneID" id="111244807"/>
<dbReference type="InParanoid" id="A0A7M7J807"/>
<evidence type="ECO:0000313" key="2">
    <source>
        <dbReference type="EnsemblMetazoa" id="XP_022647974"/>
    </source>
</evidence>
<evidence type="ECO:0000256" key="1">
    <source>
        <dbReference type="SAM" id="MobiDB-lite"/>
    </source>
</evidence>
<sequence>MSSVEHDAADKVKHATFCPTQPDTVLRAAQPNVRPTVQTITEDDFTVWDDSMDRTTTFPSVTTGTTTGKFIHTIKNLLAKKAGEAKQKGHIVISQVINRLTISKQPKAPNSTEQNDVDTDVLCGATGQPEALLQETDPLDLHQQ</sequence>
<proteinExistence type="predicted"/>
<name>A0A7M7J807_VARDE</name>
<dbReference type="EnsemblMetazoa" id="XM_022792239">
    <property type="protein sequence ID" value="XP_022647974"/>
    <property type="gene ID" value="LOC111244807"/>
</dbReference>
<dbReference type="RefSeq" id="XP_022647974.1">
    <property type="nucleotide sequence ID" value="XM_022792239.1"/>
</dbReference>
<reference evidence="2" key="1">
    <citation type="submission" date="2021-01" db="UniProtKB">
        <authorList>
            <consortium name="EnsemblMetazoa"/>
        </authorList>
    </citation>
    <scope>IDENTIFICATION</scope>
</reference>
<organism evidence="2 3">
    <name type="scientific">Varroa destructor</name>
    <name type="common">Honeybee mite</name>
    <dbReference type="NCBI Taxonomy" id="109461"/>
    <lineage>
        <taxon>Eukaryota</taxon>
        <taxon>Metazoa</taxon>
        <taxon>Ecdysozoa</taxon>
        <taxon>Arthropoda</taxon>
        <taxon>Chelicerata</taxon>
        <taxon>Arachnida</taxon>
        <taxon>Acari</taxon>
        <taxon>Parasitiformes</taxon>
        <taxon>Mesostigmata</taxon>
        <taxon>Gamasina</taxon>
        <taxon>Dermanyssoidea</taxon>
        <taxon>Varroidae</taxon>
        <taxon>Varroa</taxon>
    </lineage>
</organism>
<accession>A0A7M7J807</accession>
<feature type="compositionally biased region" description="Polar residues" evidence="1">
    <location>
        <begin position="103"/>
        <end position="114"/>
    </location>
</feature>
<evidence type="ECO:0000313" key="3">
    <source>
        <dbReference type="Proteomes" id="UP000594260"/>
    </source>
</evidence>
<keyword evidence="3" id="KW-1185">Reference proteome</keyword>
<dbReference type="AlphaFoldDB" id="A0A7M7J807"/>